<evidence type="ECO:0000256" key="3">
    <source>
        <dbReference type="ARBA" id="ARBA00022989"/>
    </source>
</evidence>
<name>A0A8H4V686_9HYPO</name>
<feature type="transmembrane region" description="Helical" evidence="6">
    <location>
        <begin position="131"/>
        <end position="150"/>
    </location>
</feature>
<feature type="region of interest" description="Disordered" evidence="5">
    <location>
        <begin position="220"/>
        <end position="244"/>
    </location>
</feature>
<evidence type="ECO:0000259" key="7">
    <source>
        <dbReference type="PROSITE" id="PS50261"/>
    </source>
</evidence>
<evidence type="ECO:0000256" key="5">
    <source>
        <dbReference type="SAM" id="MobiDB-lite"/>
    </source>
</evidence>
<evidence type="ECO:0000313" key="9">
    <source>
        <dbReference type="Proteomes" id="UP000557566"/>
    </source>
</evidence>
<keyword evidence="9" id="KW-1185">Reference proteome</keyword>
<gene>
    <name evidence="8" type="ORF">G6O67_005468</name>
</gene>
<evidence type="ECO:0000256" key="1">
    <source>
        <dbReference type="ARBA" id="ARBA00004141"/>
    </source>
</evidence>
<dbReference type="InterPro" id="IPR017981">
    <property type="entry name" value="GPCR_2-like_7TM"/>
</dbReference>
<evidence type="ECO:0000313" key="8">
    <source>
        <dbReference type="EMBL" id="KAF4509180.1"/>
    </source>
</evidence>
<accession>A0A8H4V686</accession>
<feature type="transmembrane region" description="Helical" evidence="6">
    <location>
        <begin position="182"/>
        <end position="205"/>
    </location>
</feature>
<dbReference type="EMBL" id="JAAVMX010000005">
    <property type="protein sequence ID" value="KAF4509180.1"/>
    <property type="molecule type" value="Genomic_DNA"/>
</dbReference>
<dbReference type="Gene3D" id="1.20.1070.10">
    <property type="entry name" value="Rhodopsin 7-helix transmembrane proteins"/>
    <property type="match status" value="1"/>
</dbReference>
<keyword evidence="2 6" id="KW-0812">Transmembrane</keyword>
<evidence type="ECO:0000256" key="2">
    <source>
        <dbReference type="ARBA" id="ARBA00022692"/>
    </source>
</evidence>
<dbReference type="GO" id="GO:0004930">
    <property type="term" value="F:G protein-coupled receptor activity"/>
    <property type="evidence" value="ECO:0007669"/>
    <property type="project" value="InterPro"/>
</dbReference>
<proteinExistence type="predicted"/>
<dbReference type="GO" id="GO:0005886">
    <property type="term" value="C:plasma membrane"/>
    <property type="evidence" value="ECO:0007669"/>
    <property type="project" value="TreeGrafter"/>
</dbReference>
<comment type="caution">
    <text evidence="8">The sequence shown here is derived from an EMBL/GenBank/DDBJ whole genome shotgun (WGS) entry which is preliminary data.</text>
</comment>
<feature type="transmembrane region" description="Helical" evidence="6">
    <location>
        <begin position="384"/>
        <end position="404"/>
    </location>
</feature>
<dbReference type="SUPFAM" id="SSF81321">
    <property type="entry name" value="Family A G protein-coupled receptor-like"/>
    <property type="match status" value="1"/>
</dbReference>
<keyword evidence="3 6" id="KW-1133">Transmembrane helix</keyword>
<dbReference type="OrthoDB" id="18453at2759"/>
<dbReference type="Proteomes" id="UP000557566">
    <property type="component" value="Unassembled WGS sequence"/>
</dbReference>
<dbReference type="PROSITE" id="PS50261">
    <property type="entry name" value="G_PROTEIN_RECEP_F2_4"/>
    <property type="match status" value="1"/>
</dbReference>
<dbReference type="PANTHER" id="PTHR23112:SF0">
    <property type="entry name" value="TRANSMEMBRANE PROTEIN 116"/>
    <property type="match status" value="1"/>
</dbReference>
<dbReference type="Pfam" id="PF00002">
    <property type="entry name" value="7tm_2"/>
    <property type="match status" value="1"/>
</dbReference>
<comment type="subcellular location">
    <subcellularLocation>
        <location evidence="1">Membrane</location>
        <topology evidence="1">Multi-pass membrane protein</topology>
    </subcellularLocation>
</comment>
<dbReference type="PANTHER" id="PTHR23112">
    <property type="entry name" value="G PROTEIN-COUPLED RECEPTOR 157-RELATED"/>
    <property type="match status" value="1"/>
</dbReference>
<dbReference type="GO" id="GO:0007189">
    <property type="term" value="P:adenylate cyclase-activating G protein-coupled receptor signaling pathway"/>
    <property type="evidence" value="ECO:0007669"/>
    <property type="project" value="TreeGrafter"/>
</dbReference>
<protein>
    <recommendedName>
        <fullName evidence="7">G-protein coupled receptors family 2 profile 2 domain-containing protein</fullName>
    </recommendedName>
</protein>
<dbReference type="AlphaFoldDB" id="A0A8H4V686"/>
<sequence>MHGHAAAHGRHESRLTVDQVNTLIIIERTGAGLSMVAITLTLATFIAFKKLRTTPNLFLVFASLANAGASVASMIGYDGLRQGEFSALCQAQAFIFEWFMQSDPWWSFAMAFNVYLVFFHNADPASFRKYLWAYCLVCFGGPMIPAIVLLCMRGDDGGPFYGDAALWCWIDSNWSLVRLYSYYIPIWICIVLSFMVYVAVGYQVFHNRNQLVSFSLHPGFHKKGQRDPSRASSGGDSAEEGLTRRQEGYKTVMTEVYITSALPTLDLEPSAAAPIQHRSGVVPHSSSWVSGLHGDNSSFRHNHRHQVETSCYSDSPPLQRYKLLGRIRASLAETSLKLKRLDPVKMAYLRTSFIFGFAVLITWIPSSVNRLYSQANGGKISFSLNVASGFVLPLQGVWNAIIYLTTS</sequence>
<feature type="transmembrane region" description="Helical" evidence="6">
    <location>
        <begin position="347"/>
        <end position="364"/>
    </location>
</feature>
<feature type="transmembrane region" description="Helical" evidence="6">
    <location>
        <begin position="57"/>
        <end position="77"/>
    </location>
</feature>
<reference evidence="8 9" key="1">
    <citation type="journal article" date="2020" name="Genome Biol. Evol.">
        <title>A new high-quality draft genome assembly of the Chinese cordyceps Ophiocordyceps sinensis.</title>
        <authorList>
            <person name="Shu R."/>
            <person name="Zhang J."/>
            <person name="Meng Q."/>
            <person name="Zhang H."/>
            <person name="Zhou G."/>
            <person name="Li M."/>
            <person name="Wu P."/>
            <person name="Zhao Y."/>
            <person name="Chen C."/>
            <person name="Qin Q."/>
        </authorList>
    </citation>
    <scope>NUCLEOTIDE SEQUENCE [LARGE SCALE GENOMIC DNA]</scope>
    <source>
        <strain evidence="8 9">IOZ07</strain>
    </source>
</reference>
<dbReference type="InterPro" id="IPR000832">
    <property type="entry name" value="GPCR_2_secretin-like"/>
</dbReference>
<dbReference type="GO" id="GO:0007166">
    <property type="term" value="P:cell surface receptor signaling pathway"/>
    <property type="evidence" value="ECO:0007669"/>
    <property type="project" value="InterPro"/>
</dbReference>
<feature type="transmembrane region" description="Helical" evidence="6">
    <location>
        <begin position="105"/>
        <end position="122"/>
    </location>
</feature>
<feature type="domain" description="G-protein coupled receptors family 2 profile 2" evidence="7">
    <location>
        <begin position="23"/>
        <end position="209"/>
    </location>
</feature>
<evidence type="ECO:0000256" key="4">
    <source>
        <dbReference type="ARBA" id="ARBA00023136"/>
    </source>
</evidence>
<organism evidence="8 9">
    <name type="scientific">Ophiocordyceps sinensis</name>
    <dbReference type="NCBI Taxonomy" id="72228"/>
    <lineage>
        <taxon>Eukaryota</taxon>
        <taxon>Fungi</taxon>
        <taxon>Dikarya</taxon>
        <taxon>Ascomycota</taxon>
        <taxon>Pezizomycotina</taxon>
        <taxon>Sordariomycetes</taxon>
        <taxon>Hypocreomycetidae</taxon>
        <taxon>Hypocreales</taxon>
        <taxon>Ophiocordycipitaceae</taxon>
        <taxon>Ophiocordyceps</taxon>
    </lineage>
</organism>
<evidence type="ECO:0000256" key="6">
    <source>
        <dbReference type="SAM" id="Phobius"/>
    </source>
</evidence>
<feature type="transmembrane region" description="Helical" evidence="6">
    <location>
        <begin position="30"/>
        <end position="48"/>
    </location>
</feature>
<keyword evidence="4 6" id="KW-0472">Membrane</keyword>